<dbReference type="Pfam" id="PF07690">
    <property type="entry name" value="MFS_1"/>
    <property type="match status" value="1"/>
</dbReference>
<dbReference type="PANTHER" id="PTHR43124">
    <property type="entry name" value="PURINE EFFLUX PUMP PBUE"/>
    <property type="match status" value="1"/>
</dbReference>
<feature type="transmembrane region" description="Helical" evidence="6">
    <location>
        <begin position="112"/>
        <end position="132"/>
    </location>
</feature>
<evidence type="ECO:0000259" key="7">
    <source>
        <dbReference type="PROSITE" id="PS50850"/>
    </source>
</evidence>
<evidence type="ECO:0000313" key="9">
    <source>
        <dbReference type="Proteomes" id="UP001219584"/>
    </source>
</evidence>
<keyword evidence="5 6" id="KW-0472">Membrane</keyword>
<keyword evidence="3 6" id="KW-0812">Transmembrane</keyword>
<keyword evidence="9" id="KW-1185">Reference proteome</keyword>
<feature type="transmembrane region" description="Helical" evidence="6">
    <location>
        <begin position="257"/>
        <end position="277"/>
    </location>
</feature>
<dbReference type="Proteomes" id="UP001219584">
    <property type="component" value="Chromosome"/>
</dbReference>
<evidence type="ECO:0000256" key="1">
    <source>
        <dbReference type="ARBA" id="ARBA00004651"/>
    </source>
</evidence>
<reference evidence="8 9" key="1">
    <citation type="submission" date="2023-04" db="EMBL/GenBank/DDBJ databases">
        <title>Nanopore sequencing of Janthinobacterium from water.</title>
        <authorList>
            <person name="Ciuchcinski K."/>
            <person name="Rokowska A."/>
            <person name="Dziewit L."/>
        </authorList>
    </citation>
    <scope>NUCLEOTIDE SEQUENCE [LARGE SCALE GENOMIC DNA]</scope>
    <source>
        <strain evidence="8 9">DEMB2</strain>
    </source>
</reference>
<gene>
    <name evidence="8" type="ORF">P9875_14325</name>
</gene>
<feature type="transmembrane region" description="Helical" evidence="6">
    <location>
        <begin position="177"/>
        <end position="196"/>
    </location>
</feature>
<feature type="domain" description="Major facilitator superfamily (MFS) profile" evidence="7">
    <location>
        <begin position="223"/>
        <end position="414"/>
    </location>
</feature>
<feature type="transmembrane region" description="Helical" evidence="6">
    <location>
        <begin position="55"/>
        <end position="76"/>
    </location>
</feature>
<name>A0ABY8ICM1_9BURK</name>
<feature type="transmembrane region" description="Helical" evidence="6">
    <location>
        <begin position="378"/>
        <end position="399"/>
    </location>
</feature>
<dbReference type="InterPro" id="IPR020846">
    <property type="entry name" value="MFS_dom"/>
</dbReference>
<feature type="transmembrane region" description="Helical" evidence="6">
    <location>
        <begin position="139"/>
        <end position="157"/>
    </location>
</feature>
<sequence length="414" mass="44871">MLRRMNKNKKEAMGMLALMLPTTLLFLVLSGMDPTKLPLASQPLPFGLPATLGNFPIAAVIFYISMGLTGLVLALLPETLSRKKTLLAGFLLLAVAALMGMFSRSLFELCCWSLLGGIGCTMNICAWISIGATYFPRHCALVVGLMICLTAASNIVANKLSAIQHAINEQGKLPLLPALAGMLILILLYILIWHFFQQISAAGERRFIRPEARSQVGSVWSRAPLLLFLAAVCLPLSAGNFDYLYSVYMREILGFPLRTVEMVIGIAMSATLLSPLGGWLGDRHGAMKILLITLPITAAIGGLIALEWHLPVDILMLLAFLLGFGLSAVFYINILAALIQSVPPMQNMRAAGLFYVAFNLGIPATDVLFTHLKERVDLTTLVLLQLVLPLVLATVLVWLAQRILTPADQAVPPG</sequence>
<dbReference type="RefSeq" id="WP_278318764.1">
    <property type="nucleotide sequence ID" value="NZ_CP121464.1"/>
</dbReference>
<feature type="transmembrane region" description="Helical" evidence="6">
    <location>
        <begin position="351"/>
        <end position="372"/>
    </location>
</feature>
<feature type="transmembrane region" description="Helical" evidence="6">
    <location>
        <begin position="314"/>
        <end position="339"/>
    </location>
</feature>
<dbReference type="PANTHER" id="PTHR43124:SF3">
    <property type="entry name" value="CHLORAMPHENICOL EFFLUX PUMP RV0191"/>
    <property type="match status" value="1"/>
</dbReference>
<proteinExistence type="predicted"/>
<keyword evidence="2" id="KW-1003">Cell membrane</keyword>
<evidence type="ECO:0000256" key="6">
    <source>
        <dbReference type="SAM" id="Phobius"/>
    </source>
</evidence>
<dbReference type="PROSITE" id="PS50850">
    <property type="entry name" value="MFS"/>
    <property type="match status" value="1"/>
</dbReference>
<dbReference type="EMBL" id="CP121464">
    <property type="protein sequence ID" value="WFR82269.1"/>
    <property type="molecule type" value="Genomic_DNA"/>
</dbReference>
<dbReference type="InterPro" id="IPR050189">
    <property type="entry name" value="MFS_Efflux_Transporters"/>
</dbReference>
<dbReference type="InterPro" id="IPR036259">
    <property type="entry name" value="MFS_trans_sf"/>
</dbReference>
<evidence type="ECO:0000313" key="8">
    <source>
        <dbReference type="EMBL" id="WFR82269.1"/>
    </source>
</evidence>
<accession>A0ABY8ICM1</accession>
<keyword evidence="4 6" id="KW-1133">Transmembrane helix</keyword>
<evidence type="ECO:0000256" key="5">
    <source>
        <dbReference type="ARBA" id="ARBA00023136"/>
    </source>
</evidence>
<dbReference type="Gene3D" id="1.20.1250.20">
    <property type="entry name" value="MFS general substrate transporter like domains"/>
    <property type="match status" value="2"/>
</dbReference>
<feature type="transmembrane region" description="Helical" evidence="6">
    <location>
        <begin position="289"/>
        <end position="308"/>
    </location>
</feature>
<protein>
    <submittedName>
        <fullName evidence="8">MFS transporter</fullName>
    </submittedName>
</protein>
<evidence type="ECO:0000256" key="3">
    <source>
        <dbReference type="ARBA" id="ARBA00022692"/>
    </source>
</evidence>
<evidence type="ECO:0000256" key="2">
    <source>
        <dbReference type="ARBA" id="ARBA00022475"/>
    </source>
</evidence>
<evidence type="ECO:0000256" key="4">
    <source>
        <dbReference type="ARBA" id="ARBA00022989"/>
    </source>
</evidence>
<dbReference type="InterPro" id="IPR011701">
    <property type="entry name" value="MFS"/>
</dbReference>
<feature type="transmembrane region" description="Helical" evidence="6">
    <location>
        <begin position="85"/>
        <end position="106"/>
    </location>
</feature>
<comment type="subcellular location">
    <subcellularLocation>
        <location evidence="1">Cell membrane</location>
        <topology evidence="1">Multi-pass membrane protein</topology>
    </subcellularLocation>
</comment>
<dbReference type="SUPFAM" id="SSF103473">
    <property type="entry name" value="MFS general substrate transporter"/>
    <property type="match status" value="1"/>
</dbReference>
<feature type="transmembrane region" description="Helical" evidence="6">
    <location>
        <begin position="217"/>
        <end position="237"/>
    </location>
</feature>
<organism evidence="8 9">
    <name type="scientific">Janthinobacterium rivuli</name>
    <dbReference type="NCBI Taxonomy" id="2751478"/>
    <lineage>
        <taxon>Bacteria</taxon>
        <taxon>Pseudomonadati</taxon>
        <taxon>Pseudomonadota</taxon>
        <taxon>Betaproteobacteria</taxon>
        <taxon>Burkholderiales</taxon>
        <taxon>Oxalobacteraceae</taxon>
        <taxon>Janthinobacterium</taxon>
    </lineage>
</organism>